<keyword evidence="3" id="KW-1185">Reference proteome</keyword>
<organism evidence="2 3">
    <name type="scientific">Leptospira weilii serovar Ranarum str. ICFT</name>
    <dbReference type="NCBI Taxonomy" id="1218598"/>
    <lineage>
        <taxon>Bacteria</taxon>
        <taxon>Pseudomonadati</taxon>
        <taxon>Spirochaetota</taxon>
        <taxon>Spirochaetia</taxon>
        <taxon>Leptospirales</taxon>
        <taxon>Leptospiraceae</taxon>
        <taxon>Leptospira</taxon>
    </lineage>
</organism>
<evidence type="ECO:0000313" key="2">
    <source>
        <dbReference type="EMBL" id="EMY77874.1"/>
    </source>
</evidence>
<comment type="caution">
    <text evidence="2">The sequence shown here is derived from an EMBL/GenBank/DDBJ whole genome shotgun (WGS) entry which is preliminary data.</text>
</comment>
<name>N1WL40_9LEPT</name>
<dbReference type="STRING" id="1218598.LEP1GSC060_2632"/>
<dbReference type="AlphaFoldDB" id="N1WL40"/>
<reference evidence="2" key="1">
    <citation type="submission" date="2013-03" db="EMBL/GenBank/DDBJ databases">
        <authorList>
            <person name="Harkins D.M."/>
            <person name="Durkin A.S."/>
            <person name="Brinkac L.M."/>
            <person name="Haft D.H."/>
            <person name="Selengut J.D."/>
            <person name="Sanka R."/>
            <person name="DePew J."/>
            <person name="Purushe J."/>
            <person name="Hartskeerl R.A."/>
            <person name="Ahmed A."/>
            <person name="van der Linden H."/>
            <person name="Goris M.G.A."/>
            <person name="Vinetz J.M."/>
            <person name="Sutton G.G."/>
            <person name="Nierman W.C."/>
            <person name="Fouts D.E."/>
        </authorList>
    </citation>
    <scope>NUCLEOTIDE SEQUENCE [LARGE SCALE GENOMIC DNA]</scope>
    <source>
        <strain evidence="2">ICFT</strain>
    </source>
</reference>
<evidence type="ECO:0000256" key="1">
    <source>
        <dbReference type="SAM" id="Phobius"/>
    </source>
</evidence>
<protein>
    <submittedName>
        <fullName evidence="2">Uncharacterized protein</fullName>
    </submittedName>
</protein>
<feature type="transmembrane region" description="Helical" evidence="1">
    <location>
        <begin position="59"/>
        <end position="80"/>
    </location>
</feature>
<keyword evidence="1" id="KW-1133">Transmembrane helix</keyword>
<sequence>MAYREKQIYQNSVKDLNHMNNPYETWIPVPSFSDPVALYLYNKPFEDQRKSVNRNYHNFQLSAALIVLIYAANVFDAYFFHPRFTNFATSHLILDYNPVARLGSDSTASISTSTESLLKFGLRFHLE</sequence>
<accession>N1WL40</accession>
<dbReference type="EMBL" id="AOHC02000029">
    <property type="protein sequence ID" value="EMY77874.1"/>
    <property type="molecule type" value="Genomic_DNA"/>
</dbReference>
<gene>
    <name evidence="2" type="ORF">LEP1GSC060_2632</name>
</gene>
<keyword evidence="1" id="KW-0472">Membrane</keyword>
<proteinExistence type="predicted"/>
<keyword evidence="1" id="KW-0812">Transmembrane</keyword>
<dbReference type="Proteomes" id="UP000012313">
    <property type="component" value="Unassembled WGS sequence"/>
</dbReference>
<evidence type="ECO:0000313" key="3">
    <source>
        <dbReference type="Proteomes" id="UP000012313"/>
    </source>
</evidence>